<proteinExistence type="predicted"/>
<dbReference type="EMBL" id="JAGSOG010000119">
    <property type="protein sequence ID" value="MBR7835987.1"/>
    <property type="molecule type" value="Genomic_DNA"/>
</dbReference>
<evidence type="ECO:0000259" key="2">
    <source>
        <dbReference type="Pfam" id="PF01636"/>
    </source>
</evidence>
<dbReference type="InterPro" id="IPR011009">
    <property type="entry name" value="Kinase-like_dom_sf"/>
</dbReference>
<evidence type="ECO:0000313" key="3">
    <source>
        <dbReference type="EMBL" id="MBR7835987.1"/>
    </source>
</evidence>
<comment type="caution">
    <text evidence="3">The sequence shown here is derived from an EMBL/GenBank/DDBJ whole genome shotgun (WGS) entry which is preliminary data.</text>
</comment>
<feature type="region of interest" description="Disordered" evidence="1">
    <location>
        <begin position="1"/>
        <end position="35"/>
    </location>
</feature>
<dbReference type="Gene3D" id="3.30.200.20">
    <property type="entry name" value="Phosphorylase Kinase, domain 1"/>
    <property type="match status" value="1"/>
</dbReference>
<dbReference type="SUPFAM" id="SSF56112">
    <property type="entry name" value="Protein kinase-like (PK-like)"/>
    <property type="match status" value="1"/>
</dbReference>
<dbReference type="Proteomes" id="UP000675781">
    <property type="component" value="Unassembled WGS sequence"/>
</dbReference>
<dbReference type="AlphaFoldDB" id="A0A941ET59"/>
<dbReference type="PANTHER" id="PTHR21310:SF15">
    <property type="entry name" value="AMINOGLYCOSIDE PHOSPHOTRANSFERASE DOMAIN-CONTAINING PROTEIN"/>
    <property type="match status" value="1"/>
</dbReference>
<dbReference type="PANTHER" id="PTHR21310">
    <property type="entry name" value="AMINOGLYCOSIDE PHOSPHOTRANSFERASE-RELATED-RELATED"/>
    <property type="match status" value="1"/>
</dbReference>
<gene>
    <name evidence="3" type="ORF">KDL01_22115</name>
</gene>
<evidence type="ECO:0000313" key="4">
    <source>
        <dbReference type="Proteomes" id="UP000675781"/>
    </source>
</evidence>
<accession>A0A941ET59</accession>
<protein>
    <submittedName>
        <fullName evidence="3">Phosphotransferase</fullName>
    </submittedName>
</protein>
<sequence length="416" mass="44219">MTVRQQPSVEADAAGETDQTAEVPKSGASAHVSPTRRALDDAVVARLVAAGLPGAEVAGWERLSGGEFAAVVRVSLRDGNEVVLKVGPAPSVRLLRYEHGMIGAEARYLAQIGRALPDAPLATLLAHGGSADAPTGDEYADGLSFEGEWMLTSLLPGKNLHLYTEPADAADADASAAADPSAPVREQLGALLARVHTITSPDGRFGYDGGVRPQAATWPEAFTAIIESLLQDAATWGVQLPASPERIRALVRRNRDVLAQVERAALVHFDLWDGNVLAAPGPDGALQLTGIVDGERFLYGDPLVDFVSPALGRRIENEPDHPFLAGYRAASGEPARFTDAQLRRLALYRLHLALLMYVEMPSRGMDPVSFAGRWEWIHGLLMNEIAHLEAMDTKAPDTRATDTGAGNAAIDGTEGL</sequence>
<dbReference type="InterPro" id="IPR051678">
    <property type="entry name" value="AGP_Transferase"/>
</dbReference>
<feature type="region of interest" description="Disordered" evidence="1">
    <location>
        <begin position="396"/>
        <end position="416"/>
    </location>
</feature>
<dbReference type="InterPro" id="IPR002575">
    <property type="entry name" value="Aminoglycoside_PTrfase"/>
</dbReference>
<name>A0A941ET59_9ACTN</name>
<reference evidence="3" key="1">
    <citation type="submission" date="2021-04" db="EMBL/GenBank/DDBJ databases">
        <title>Genome based classification of Actinospica acidithermotolerans sp. nov., an actinobacterium isolated from an Indonesian hot spring.</title>
        <authorList>
            <person name="Kusuma A.B."/>
            <person name="Putra K.E."/>
            <person name="Nafisah S."/>
            <person name="Loh J."/>
            <person name="Nouioui I."/>
            <person name="Goodfellow M."/>
        </authorList>
    </citation>
    <scope>NUCLEOTIDE SEQUENCE</scope>
    <source>
        <strain evidence="3">CSCA 57</strain>
    </source>
</reference>
<keyword evidence="4" id="KW-1185">Reference proteome</keyword>
<evidence type="ECO:0000256" key="1">
    <source>
        <dbReference type="SAM" id="MobiDB-lite"/>
    </source>
</evidence>
<organism evidence="3 4">
    <name type="scientific">Actinospica durhamensis</name>
    <dbReference type="NCBI Taxonomy" id="1508375"/>
    <lineage>
        <taxon>Bacteria</taxon>
        <taxon>Bacillati</taxon>
        <taxon>Actinomycetota</taxon>
        <taxon>Actinomycetes</taxon>
        <taxon>Catenulisporales</taxon>
        <taxon>Actinospicaceae</taxon>
        <taxon>Actinospica</taxon>
    </lineage>
</organism>
<dbReference type="RefSeq" id="WP_212530476.1">
    <property type="nucleotide sequence ID" value="NZ_JAGSOG010000119.1"/>
</dbReference>
<dbReference type="Gene3D" id="3.90.1200.10">
    <property type="match status" value="1"/>
</dbReference>
<dbReference type="Pfam" id="PF01636">
    <property type="entry name" value="APH"/>
    <property type="match status" value="1"/>
</dbReference>
<feature type="domain" description="Aminoglycoside phosphotransferase" evidence="2">
    <location>
        <begin position="60"/>
        <end position="337"/>
    </location>
</feature>